<sequence>MESLYLFIALIISILANVYQLKLNYKEKKDIFTKYMAKNLAESEYFDKFYPKATKEQIKSIKKEREKEVTEAERKIKEVAGKF</sequence>
<reference evidence="2" key="1">
    <citation type="journal article" date="2014" name="Front. Microbiol.">
        <title>High frequency of phylogenetically diverse reductive dehalogenase-homologous genes in deep subseafloor sedimentary metagenomes.</title>
        <authorList>
            <person name="Kawai M."/>
            <person name="Futagami T."/>
            <person name="Toyoda A."/>
            <person name="Takaki Y."/>
            <person name="Nishi S."/>
            <person name="Hori S."/>
            <person name="Arai W."/>
            <person name="Tsubouchi T."/>
            <person name="Morono Y."/>
            <person name="Uchiyama I."/>
            <person name="Ito T."/>
            <person name="Fujiyama A."/>
            <person name="Inagaki F."/>
            <person name="Takami H."/>
        </authorList>
    </citation>
    <scope>NUCLEOTIDE SEQUENCE</scope>
    <source>
        <strain evidence="2">Expedition CK06-06</strain>
    </source>
</reference>
<evidence type="ECO:0000256" key="1">
    <source>
        <dbReference type="SAM" id="Coils"/>
    </source>
</evidence>
<protein>
    <submittedName>
        <fullName evidence="2">Uncharacterized protein</fullName>
    </submittedName>
</protein>
<accession>X0YDR9</accession>
<proteinExistence type="predicted"/>
<keyword evidence="1" id="KW-0175">Coiled coil</keyword>
<dbReference type="EMBL" id="BART01005779">
    <property type="protein sequence ID" value="GAG53995.1"/>
    <property type="molecule type" value="Genomic_DNA"/>
</dbReference>
<dbReference type="AlphaFoldDB" id="X0YDR9"/>
<gene>
    <name evidence="2" type="ORF">S01H4_13098</name>
</gene>
<name>X0YDR9_9ZZZZ</name>
<feature type="coiled-coil region" evidence="1">
    <location>
        <begin position="55"/>
        <end position="82"/>
    </location>
</feature>
<comment type="caution">
    <text evidence="2">The sequence shown here is derived from an EMBL/GenBank/DDBJ whole genome shotgun (WGS) entry which is preliminary data.</text>
</comment>
<evidence type="ECO:0000313" key="2">
    <source>
        <dbReference type="EMBL" id="GAG53995.1"/>
    </source>
</evidence>
<organism evidence="2">
    <name type="scientific">marine sediment metagenome</name>
    <dbReference type="NCBI Taxonomy" id="412755"/>
    <lineage>
        <taxon>unclassified sequences</taxon>
        <taxon>metagenomes</taxon>
        <taxon>ecological metagenomes</taxon>
    </lineage>
</organism>